<sequence length="134" mass="14560">MTTTRAVNDGQPPDDRRTLGRRGEELAAEHLAARGLTVLDRNWRCRDGELDLLAVDGDVLVVAEVKTRSGTGFGLPAEAVTWSKAARIRRLAQRWLAERHAAGGAGFDEVRFDVLAVLVTPGAAPQVEHYEGAF</sequence>
<evidence type="ECO:0000256" key="2">
    <source>
        <dbReference type="HAMAP-Rule" id="MF_00048"/>
    </source>
</evidence>
<dbReference type="RefSeq" id="WP_337700224.1">
    <property type="nucleotide sequence ID" value="NZ_JBBEGM010000001.1"/>
</dbReference>
<dbReference type="InterPro" id="IPR011856">
    <property type="entry name" value="tRNA_endonuc-like_dom_sf"/>
</dbReference>
<comment type="similarity">
    <text evidence="1 2">Belongs to the UPF0102 family.</text>
</comment>
<dbReference type="NCBIfam" id="TIGR00252">
    <property type="entry name" value="YraN family protein"/>
    <property type="match status" value="1"/>
</dbReference>
<dbReference type="SUPFAM" id="SSF52980">
    <property type="entry name" value="Restriction endonuclease-like"/>
    <property type="match status" value="1"/>
</dbReference>
<gene>
    <name evidence="3" type="ORF">WCD58_05330</name>
</gene>
<proteinExistence type="inferred from homology"/>
<dbReference type="CDD" id="cd20736">
    <property type="entry name" value="PoNe_Nuclease"/>
    <property type="match status" value="1"/>
</dbReference>
<reference evidence="3 4" key="1">
    <citation type="submission" date="2024-03" db="EMBL/GenBank/DDBJ databases">
        <title>Actinomycetospora sp. OC33-EN07, a novel actinomycete isolated from wild orchid (Aerides multiflora).</title>
        <authorList>
            <person name="Suriyachadkun C."/>
        </authorList>
    </citation>
    <scope>NUCLEOTIDE SEQUENCE [LARGE SCALE GENOMIC DNA]</scope>
    <source>
        <strain evidence="3 4">OC33-EN07</strain>
    </source>
</reference>
<name>A0ABU8M119_9PSEU</name>
<dbReference type="Gene3D" id="3.40.1350.10">
    <property type="match status" value="1"/>
</dbReference>
<dbReference type="HAMAP" id="MF_00048">
    <property type="entry name" value="UPF0102"/>
    <property type="match status" value="1"/>
</dbReference>
<dbReference type="InterPro" id="IPR011335">
    <property type="entry name" value="Restrct_endonuc-II-like"/>
</dbReference>
<dbReference type="NCBIfam" id="NF009154">
    <property type="entry name" value="PRK12497.3-3"/>
    <property type="match status" value="1"/>
</dbReference>
<evidence type="ECO:0000313" key="3">
    <source>
        <dbReference type="EMBL" id="MEJ2860565.1"/>
    </source>
</evidence>
<accession>A0ABU8M119</accession>
<dbReference type="InterPro" id="IPR003509">
    <property type="entry name" value="UPF0102_YraN-like"/>
</dbReference>
<evidence type="ECO:0000313" key="4">
    <source>
        <dbReference type="Proteomes" id="UP001369736"/>
    </source>
</evidence>
<dbReference type="EMBL" id="JBBEGM010000001">
    <property type="protein sequence ID" value="MEJ2860565.1"/>
    <property type="molecule type" value="Genomic_DNA"/>
</dbReference>
<dbReference type="PANTHER" id="PTHR34039:SF1">
    <property type="entry name" value="UPF0102 PROTEIN YRAN"/>
    <property type="match status" value="1"/>
</dbReference>
<protein>
    <recommendedName>
        <fullName evidence="2">UPF0102 protein WCD58_05330</fullName>
    </recommendedName>
</protein>
<keyword evidence="4" id="KW-1185">Reference proteome</keyword>
<organism evidence="3 4">
    <name type="scientific">Actinomycetospora flava</name>
    <dbReference type="NCBI Taxonomy" id="3129232"/>
    <lineage>
        <taxon>Bacteria</taxon>
        <taxon>Bacillati</taxon>
        <taxon>Actinomycetota</taxon>
        <taxon>Actinomycetes</taxon>
        <taxon>Pseudonocardiales</taxon>
        <taxon>Pseudonocardiaceae</taxon>
        <taxon>Actinomycetospora</taxon>
    </lineage>
</organism>
<dbReference type="Pfam" id="PF02021">
    <property type="entry name" value="UPF0102"/>
    <property type="match status" value="1"/>
</dbReference>
<comment type="caution">
    <text evidence="3">The sequence shown here is derived from an EMBL/GenBank/DDBJ whole genome shotgun (WGS) entry which is preliminary data.</text>
</comment>
<dbReference type="Proteomes" id="UP001369736">
    <property type="component" value="Unassembled WGS sequence"/>
</dbReference>
<evidence type="ECO:0000256" key="1">
    <source>
        <dbReference type="ARBA" id="ARBA00006738"/>
    </source>
</evidence>
<dbReference type="PANTHER" id="PTHR34039">
    <property type="entry name" value="UPF0102 PROTEIN YRAN"/>
    <property type="match status" value="1"/>
</dbReference>
<dbReference type="NCBIfam" id="NF009150">
    <property type="entry name" value="PRK12497.1-3"/>
    <property type="match status" value="1"/>
</dbReference>